<dbReference type="InterPro" id="IPR036291">
    <property type="entry name" value="NAD(P)-bd_dom_sf"/>
</dbReference>
<gene>
    <name evidence="3" type="ORF">BN869_000006407_1</name>
</gene>
<sequence>MEYMQFSNAQEVRGFTKRSRSDTYPFIDPSLQDFSGKSVCITGASRGLGKAMAIAFASAGCSKIALVARGALTEVADKCREAADRAGRVVPTVVELSLDVTSEDNLSNAAKRISVAFDGSLDILINNAGDSEGPSRVADKDSDPKEWWRTWEVNVKGVYLCCRAFMPLILASKSKTICNLTSGAAFAISGLASAYGGTKFALCRFGEHLDAQYGKEGLVIHSVEPGAVKTDLESQLHPDFRPYLTDTAELVANTLVWITAERREWLSPRVICSNWDMEDLLNKKETILAGDLLRFRLAI</sequence>
<dbReference type="PANTHER" id="PTHR42760">
    <property type="entry name" value="SHORT-CHAIN DEHYDROGENASES/REDUCTASES FAMILY MEMBER"/>
    <property type="match status" value="1"/>
</dbReference>
<organism evidence="3">
    <name type="scientific">Bionectria ochroleuca</name>
    <name type="common">Gliocladium roseum</name>
    <dbReference type="NCBI Taxonomy" id="29856"/>
    <lineage>
        <taxon>Eukaryota</taxon>
        <taxon>Fungi</taxon>
        <taxon>Dikarya</taxon>
        <taxon>Ascomycota</taxon>
        <taxon>Pezizomycotina</taxon>
        <taxon>Sordariomycetes</taxon>
        <taxon>Hypocreomycetidae</taxon>
        <taxon>Hypocreales</taxon>
        <taxon>Bionectriaceae</taxon>
        <taxon>Clonostachys</taxon>
    </lineage>
</organism>
<comment type="similarity">
    <text evidence="1">Belongs to the short-chain dehydrogenases/reductases (SDR) family.</text>
</comment>
<evidence type="ECO:0000256" key="2">
    <source>
        <dbReference type="ARBA" id="ARBA00023002"/>
    </source>
</evidence>
<proteinExistence type="inferred from homology"/>
<evidence type="ECO:0000313" key="3">
    <source>
        <dbReference type="EMBL" id="CEO50349.1"/>
    </source>
</evidence>
<protein>
    <submittedName>
        <fullName evidence="3">Uncharacterized protein</fullName>
    </submittedName>
</protein>
<dbReference type="GO" id="GO:0016616">
    <property type="term" value="F:oxidoreductase activity, acting on the CH-OH group of donors, NAD or NADP as acceptor"/>
    <property type="evidence" value="ECO:0007669"/>
    <property type="project" value="TreeGrafter"/>
</dbReference>
<dbReference type="CDD" id="cd05233">
    <property type="entry name" value="SDR_c"/>
    <property type="match status" value="1"/>
</dbReference>
<reference evidence="3" key="1">
    <citation type="submission" date="2015-01" db="EMBL/GenBank/DDBJ databases">
        <authorList>
            <person name="Durling Mikael"/>
        </authorList>
    </citation>
    <scope>NUCLEOTIDE SEQUENCE</scope>
</reference>
<keyword evidence="2" id="KW-0560">Oxidoreductase</keyword>
<dbReference type="SUPFAM" id="SSF51735">
    <property type="entry name" value="NAD(P)-binding Rossmann-fold domains"/>
    <property type="match status" value="1"/>
</dbReference>
<name>A0A0B7JZI0_BIOOC</name>
<evidence type="ECO:0000256" key="1">
    <source>
        <dbReference type="ARBA" id="ARBA00006484"/>
    </source>
</evidence>
<dbReference type="Pfam" id="PF00106">
    <property type="entry name" value="adh_short"/>
    <property type="match status" value="1"/>
</dbReference>
<dbReference type="EMBL" id="CDPU01000018">
    <property type="protein sequence ID" value="CEO50349.1"/>
    <property type="molecule type" value="Genomic_DNA"/>
</dbReference>
<dbReference type="Gene3D" id="3.40.50.720">
    <property type="entry name" value="NAD(P)-binding Rossmann-like Domain"/>
    <property type="match status" value="1"/>
</dbReference>
<dbReference type="PANTHER" id="PTHR42760:SF37">
    <property type="entry name" value="CLAVALDEHYDE DEHYDROGENASE"/>
    <property type="match status" value="1"/>
</dbReference>
<dbReference type="PRINTS" id="PR00081">
    <property type="entry name" value="GDHRDH"/>
</dbReference>
<dbReference type="AlphaFoldDB" id="A0A0B7JZI0"/>
<accession>A0A0B7JZI0</accession>
<dbReference type="InterPro" id="IPR002347">
    <property type="entry name" value="SDR_fam"/>
</dbReference>